<dbReference type="FunFam" id="3.90.230.10:FF:000012">
    <property type="entry name" value="ERBB-3 BINDING PROTEIN 1"/>
    <property type="match status" value="1"/>
</dbReference>
<evidence type="ECO:0000256" key="5">
    <source>
        <dbReference type="ARBA" id="ARBA00022552"/>
    </source>
</evidence>
<dbReference type="AlphaFoldDB" id="A0A498K6A2"/>
<dbReference type="InterPro" id="IPR018108">
    <property type="entry name" value="MCP_transmembrane"/>
</dbReference>
<evidence type="ECO:0000256" key="1">
    <source>
        <dbReference type="ARBA" id="ARBA00004123"/>
    </source>
</evidence>
<dbReference type="GO" id="GO:0006364">
    <property type="term" value="P:rRNA processing"/>
    <property type="evidence" value="ECO:0007669"/>
    <property type="project" value="UniProtKB-KW"/>
</dbReference>
<evidence type="ECO:0000256" key="10">
    <source>
        <dbReference type="ARBA" id="ARBA00023274"/>
    </source>
</evidence>
<dbReference type="EMBL" id="RDQH01000330">
    <property type="protein sequence ID" value="RXI01445.1"/>
    <property type="molecule type" value="Genomic_DNA"/>
</dbReference>
<evidence type="ECO:0000256" key="12">
    <source>
        <dbReference type="ARBA" id="ARBA00055717"/>
    </source>
</evidence>
<comment type="function">
    <text evidence="12">Binds RNA. Associates with 28S, 18S and 5.8S mature rRNAs, several rRNA precursors and probably U3 small nucleolar RNA. May be involved in regulation of intermediate and late steps of rRNA processing. May be involved in ribosome assembly. Required for expression of cell cycle genes such as CYCD3-1, RNR2A and CDKB1-1. Promotes, in a dose- and auxin-dependent manner, organ growth by stimulating both cell proliferation and expansion, via the regulation of RBR1 levels.</text>
</comment>
<dbReference type="GO" id="GO:0001558">
    <property type="term" value="P:regulation of cell growth"/>
    <property type="evidence" value="ECO:0007669"/>
    <property type="project" value="UniProtKB-ARBA"/>
</dbReference>
<evidence type="ECO:0000256" key="8">
    <source>
        <dbReference type="ARBA" id="ARBA00023136"/>
    </source>
</evidence>
<keyword evidence="10" id="KW-0687">Ribonucleoprotein</keyword>
<dbReference type="GO" id="GO:0005634">
    <property type="term" value="C:nucleus"/>
    <property type="evidence" value="ECO:0007669"/>
    <property type="project" value="UniProtKB-SubCell"/>
</dbReference>
<keyword evidence="8 14" id="KW-0472">Membrane</keyword>
<dbReference type="Proteomes" id="UP000290289">
    <property type="component" value="Chromosome 4"/>
</dbReference>
<keyword evidence="11" id="KW-0927">Auxin signaling pathway</keyword>
<evidence type="ECO:0000313" key="18">
    <source>
        <dbReference type="Proteomes" id="UP000290289"/>
    </source>
</evidence>
<dbReference type="GO" id="GO:0003723">
    <property type="term" value="F:RNA binding"/>
    <property type="evidence" value="ECO:0007669"/>
    <property type="project" value="UniProtKB-KW"/>
</dbReference>
<dbReference type="InterPro" id="IPR001714">
    <property type="entry name" value="Pept_M24_MAP"/>
</dbReference>
<keyword evidence="5" id="KW-0698">rRNA processing</keyword>
<dbReference type="FunFam" id="1.10.10.10:FF:000029">
    <property type="entry name" value="Proliferation-associated 2G4, a"/>
    <property type="match status" value="1"/>
</dbReference>
<keyword evidence="6 14" id="KW-0812">Transmembrane</keyword>
<feature type="compositionally biased region" description="Basic residues" evidence="15">
    <location>
        <begin position="685"/>
        <end position="699"/>
    </location>
</feature>
<comment type="subcellular location">
    <subcellularLocation>
        <location evidence="2">Membrane</location>
        <topology evidence="2">Multi-pass membrane protein</topology>
    </subcellularLocation>
    <subcellularLocation>
        <location evidence="1">Nucleus</location>
    </subcellularLocation>
</comment>
<evidence type="ECO:0000256" key="2">
    <source>
        <dbReference type="ARBA" id="ARBA00004141"/>
    </source>
</evidence>
<reference evidence="17 18" key="1">
    <citation type="submission" date="2018-10" db="EMBL/GenBank/DDBJ databases">
        <title>A high-quality apple genome assembly.</title>
        <authorList>
            <person name="Hu J."/>
        </authorList>
    </citation>
    <scope>NUCLEOTIDE SEQUENCE [LARGE SCALE GENOMIC DNA]</scope>
    <source>
        <strain evidence="18">cv. HFTH1</strain>
        <tissue evidence="17">Young leaf</tissue>
    </source>
</reference>
<keyword evidence="9" id="KW-0539">Nucleus</keyword>
<dbReference type="STRING" id="3750.A0A498K6A2"/>
<comment type="similarity">
    <text evidence="3">Belongs to the peptidase M24 family.</text>
</comment>
<feature type="repeat" description="Solcar" evidence="14">
    <location>
        <begin position="116"/>
        <end position="204"/>
    </location>
</feature>
<dbReference type="PANTHER" id="PTHR10804">
    <property type="entry name" value="PROTEASE FAMILY M24 METHIONYL AMINOPEPTIDASE, AMINOPEPTIDASE P"/>
    <property type="match status" value="1"/>
</dbReference>
<evidence type="ECO:0000256" key="15">
    <source>
        <dbReference type="SAM" id="MobiDB-lite"/>
    </source>
</evidence>
<organism evidence="17 18">
    <name type="scientific">Malus domestica</name>
    <name type="common">Apple</name>
    <name type="synonym">Pyrus malus</name>
    <dbReference type="NCBI Taxonomy" id="3750"/>
    <lineage>
        <taxon>Eukaryota</taxon>
        <taxon>Viridiplantae</taxon>
        <taxon>Streptophyta</taxon>
        <taxon>Embryophyta</taxon>
        <taxon>Tracheophyta</taxon>
        <taxon>Spermatophyta</taxon>
        <taxon>Magnoliopsida</taxon>
        <taxon>eudicotyledons</taxon>
        <taxon>Gunneridae</taxon>
        <taxon>Pentapetalae</taxon>
        <taxon>rosids</taxon>
        <taxon>fabids</taxon>
        <taxon>Rosales</taxon>
        <taxon>Rosaceae</taxon>
        <taxon>Amygdaloideae</taxon>
        <taxon>Maleae</taxon>
        <taxon>Malus</taxon>
    </lineage>
</organism>
<dbReference type="InterPro" id="IPR036005">
    <property type="entry name" value="Creatinase/aminopeptidase-like"/>
</dbReference>
<dbReference type="SUPFAM" id="SSF55920">
    <property type="entry name" value="Creatinase/aminopeptidase"/>
    <property type="match status" value="1"/>
</dbReference>
<dbReference type="Pfam" id="PF00557">
    <property type="entry name" value="Peptidase_M24"/>
    <property type="match status" value="1"/>
</dbReference>
<sequence length="723" mass="79301">MDENPNPTSPPPPPKKPPIPPYVKALSGSFGGIMEATCLQPIDVIKTRLQLDRTGTYKGIVHCGATVARTEGVRALWKGLTPFATHLTLKYALRMGSNAVLQGAFKDAKTGKVSNHGRLVSGFGAGVLEALVIVTPFEVVKIRLQQQKGLSPGLLKYKGPIHCARTIIREEGLRGLWSGAAPTVMRNGTNQAAMFTAKNAFDVLLWKKHEGDGRVLLPWQSMISGFLAGTAGPICTGPFDVVKTRLMAQSRGVDGKMKYKGMVHCIRTIYAEEGLLALWKGLLPRLMRIPPGQAIMWTVADQVIGLYEKRYLPNAPLFLKSENSQSFRTMSDDEREEKELDLTSPEVVTKYKSAAEIVNKALQLVISECKPKAKIVELCEKGDSYIREQTGNMYKNAKKKIERGVAFPTCISVNNTVCHFSPLASDESVLEEGDILKIDLGCHIDGFIAIVAHTHVLQAGPVTGRAADVIAAANTAAEVALRLVRPGRKNKDVTEAIQKVAAAYDCKIVEGVLSHQLKQFVIDGNKVILSASNPETRVDEAEFEENEVYAVDIVASTGEGKPKLLDEKQTTIYKRAVDKSYHLKMKASRFIFSEISQKFPIMPFTARALEEKRARLGLLECVNHELLQPYPVLHEKPGDFVAHIKFTILLMPNGSDRITSHPVQELQPTKQVDDPEIKAWLSLATKKKKGGGKKKKGKKSDKPEESTEAEPMDATANGAESQA</sequence>
<keyword evidence="18" id="KW-1185">Reference proteome</keyword>
<dbReference type="InterPro" id="IPR047113">
    <property type="entry name" value="PA2G4/ARX1"/>
</dbReference>
<feature type="domain" description="Peptidase M24" evidence="16">
    <location>
        <begin position="350"/>
        <end position="551"/>
    </location>
</feature>
<feature type="repeat" description="Solcar" evidence="14">
    <location>
        <begin position="219"/>
        <end position="306"/>
    </location>
</feature>
<dbReference type="InterPro" id="IPR004545">
    <property type="entry name" value="PA2G4"/>
</dbReference>
<evidence type="ECO:0000256" key="7">
    <source>
        <dbReference type="ARBA" id="ARBA00022884"/>
    </source>
</evidence>
<evidence type="ECO:0000256" key="9">
    <source>
        <dbReference type="ARBA" id="ARBA00023242"/>
    </source>
</evidence>
<dbReference type="Gene3D" id="3.90.230.10">
    <property type="entry name" value="Creatinase/methionine aminopeptidase superfamily"/>
    <property type="match status" value="1"/>
</dbReference>
<dbReference type="GO" id="GO:0051302">
    <property type="term" value="P:regulation of cell division"/>
    <property type="evidence" value="ECO:0007669"/>
    <property type="project" value="UniProtKB-ARBA"/>
</dbReference>
<gene>
    <name evidence="17" type="ORF">DVH24_014794</name>
</gene>
<dbReference type="CDD" id="cd01089">
    <property type="entry name" value="PA2G4-like"/>
    <property type="match status" value="1"/>
</dbReference>
<dbReference type="NCBIfam" id="TIGR00495">
    <property type="entry name" value="crvDNA_42K"/>
    <property type="match status" value="1"/>
</dbReference>
<feature type="region of interest" description="Disordered" evidence="15">
    <location>
        <begin position="683"/>
        <end position="723"/>
    </location>
</feature>
<dbReference type="PANTHER" id="PTHR10804:SF11">
    <property type="entry name" value="PROLIFERATION-ASSOCIATED PROTEIN 2G4"/>
    <property type="match status" value="1"/>
</dbReference>
<comment type="caution">
    <text evidence="17">The sequence shown here is derived from an EMBL/GenBank/DDBJ whole genome shotgun (WGS) entry which is preliminary data.</text>
</comment>
<feature type="repeat" description="Solcar" evidence="14">
    <location>
        <begin position="19"/>
        <end position="104"/>
    </location>
</feature>
<dbReference type="GO" id="GO:0016020">
    <property type="term" value="C:membrane"/>
    <property type="evidence" value="ECO:0007669"/>
    <property type="project" value="UniProtKB-SubCell"/>
</dbReference>
<dbReference type="GO" id="GO:1990904">
    <property type="term" value="C:ribonucleoprotein complex"/>
    <property type="evidence" value="ECO:0007669"/>
    <property type="project" value="UniProtKB-KW"/>
</dbReference>
<dbReference type="InterPro" id="IPR023395">
    <property type="entry name" value="MCP_dom_sf"/>
</dbReference>
<evidence type="ECO:0000256" key="11">
    <source>
        <dbReference type="ARBA" id="ARBA00023294"/>
    </source>
</evidence>
<evidence type="ECO:0000256" key="6">
    <source>
        <dbReference type="ARBA" id="ARBA00022692"/>
    </source>
</evidence>
<dbReference type="InterPro" id="IPR000994">
    <property type="entry name" value="Pept_M24"/>
</dbReference>
<dbReference type="Gene3D" id="1.10.10.10">
    <property type="entry name" value="Winged helix-like DNA-binding domain superfamily/Winged helix DNA-binding domain"/>
    <property type="match status" value="1"/>
</dbReference>
<protein>
    <recommendedName>
        <fullName evidence="13">ERBB-3 BINDING PROTEIN 1</fullName>
    </recommendedName>
</protein>
<keyword evidence="4" id="KW-0217">Developmental protein</keyword>
<dbReference type="InterPro" id="IPR036388">
    <property type="entry name" value="WH-like_DNA-bd_sf"/>
</dbReference>
<proteinExistence type="inferred from homology"/>
<evidence type="ECO:0000256" key="3">
    <source>
        <dbReference type="ARBA" id="ARBA00007319"/>
    </source>
</evidence>
<name>A0A498K6A2_MALDO</name>
<dbReference type="FunFam" id="1.50.40.10:FF:000082">
    <property type="entry name" value="Mitochondrial succinate-fumarate transporter 1"/>
    <property type="match status" value="1"/>
</dbReference>
<evidence type="ECO:0000313" key="17">
    <source>
        <dbReference type="EMBL" id="RXI01445.1"/>
    </source>
</evidence>
<dbReference type="InterPro" id="IPR036390">
    <property type="entry name" value="WH_DNA-bd_sf"/>
</dbReference>
<dbReference type="SUPFAM" id="SSF46785">
    <property type="entry name" value="Winged helix' DNA-binding domain"/>
    <property type="match status" value="1"/>
</dbReference>
<evidence type="ECO:0000256" key="14">
    <source>
        <dbReference type="PROSITE-ProRule" id="PRU00282"/>
    </source>
</evidence>
<dbReference type="Pfam" id="PF00153">
    <property type="entry name" value="Mito_carr"/>
    <property type="match status" value="3"/>
</dbReference>
<evidence type="ECO:0000256" key="4">
    <source>
        <dbReference type="ARBA" id="ARBA00022473"/>
    </source>
</evidence>
<dbReference type="PROSITE" id="PS50920">
    <property type="entry name" value="SOLCAR"/>
    <property type="match status" value="3"/>
</dbReference>
<dbReference type="Gene3D" id="1.50.40.10">
    <property type="entry name" value="Mitochondrial carrier domain"/>
    <property type="match status" value="1"/>
</dbReference>
<dbReference type="PRINTS" id="PR00599">
    <property type="entry name" value="MAPEPTIDASE"/>
</dbReference>
<dbReference type="GO" id="GO:0009734">
    <property type="term" value="P:auxin-activated signaling pathway"/>
    <property type="evidence" value="ECO:0007669"/>
    <property type="project" value="UniProtKB-KW"/>
</dbReference>
<keyword evidence="7" id="KW-0694">RNA-binding</keyword>
<evidence type="ECO:0000259" key="16">
    <source>
        <dbReference type="Pfam" id="PF00557"/>
    </source>
</evidence>
<dbReference type="SUPFAM" id="SSF103506">
    <property type="entry name" value="Mitochondrial carrier"/>
    <property type="match status" value="1"/>
</dbReference>
<evidence type="ECO:0000256" key="13">
    <source>
        <dbReference type="ARBA" id="ARBA00073371"/>
    </source>
</evidence>
<accession>A0A498K6A2</accession>